<dbReference type="InParanoid" id="I7M0Z0"/>
<keyword evidence="2" id="KW-1185">Reference proteome</keyword>
<dbReference type="KEGG" id="tet:TTHERM_00295820"/>
<dbReference type="GeneID" id="7834553"/>
<reference evidence="2" key="1">
    <citation type="journal article" date="2006" name="PLoS Biol.">
        <title>Macronuclear genome sequence of the ciliate Tetrahymena thermophila, a model eukaryote.</title>
        <authorList>
            <person name="Eisen J.A."/>
            <person name="Coyne R.S."/>
            <person name="Wu M."/>
            <person name="Wu D."/>
            <person name="Thiagarajan M."/>
            <person name="Wortman J.R."/>
            <person name="Badger J.H."/>
            <person name="Ren Q."/>
            <person name="Amedeo P."/>
            <person name="Jones K.M."/>
            <person name="Tallon L.J."/>
            <person name="Delcher A.L."/>
            <person name="Salzberg S.L."/>
            <person name="Silva J.C."/>
            <person name="Haas B.J."/>
            <person name="Majoros W.H."/>
            <person name="Farzad M."/>
            <person name="Carlton J.M."/>
            <person name="Smith R.K. Jr."/>
            <person name="Garg J."/>
            <person name="Pearlman R.E."/>
            <person name="Karrer K.M."/>
            <person name="Sun L."/>
            <person name="Manning G."/>
            <person name="Elde N.C."/>
            <person name="Turkewitz A.P."/>
            <person name="Asai D.J."/>
            <person name="Wilkes D.E."/>
            <person name="Wang Y."/>
            <person name="Cai H."/>
            <person name="Collins K."/>
            <person name="Stewart B.A."/>
            <person name="Lee S.R."/>
            <person name="Wilamowska K."/>
            <person name="Weinberg Z."/>
            <person name="Ruzzo W.L."/>
            <person name="Wloga D."/>
            <person name="Gaertig J."/>
            <person name="Frankel J."/>
            <person name="Tsao C.-C."/>
            <person name="Gorovsky M.A."/>
            <person name="Keeling P.J."/>
            <person name="Waller R.F."/>
            <person name="Patron N.J."/>
            <person name="Cherry J.M."/>
            <person name="Stover N.A."/>
            <person name="Krieger C.J."/>
            <person name="del Toro C."/>
            <person name="Ryder H.F."/>
            <person name="Williamson S.C."/>
            <person name="Barbeau R.A."/>
            <person name="Hamilton E.P."/>
            <person name="Orias E."/>
        </authorList>
    </citation>
    <scope>NUCLEOTIDE SEQUENCE [LARGE SCALE GENOMIC DNA]</scope>
    <source>
        <strain evidence="2">SB210</strain>
    </source>
</reference>
<dbReference type="RefSeq" id="XP_001013214.3">
    <property type="nucleotide sequence ID" value="XM_001013214.3"/>
</dbReference>
<accession>I7M0Z0</accession>
<dbReference type="EMBL" id="GG662740">
    <property type="protein sequence ID" value="EAR92969.3"/>
    <property type="molecule type" value="Genomic_DNA"/>
</dbReference>
<dbReference type="AlphaFoldDB" id="I7M0Z0"/>
<gene>
    <name evidence="1" type="ORF">TTHERM_00295820</name>
</gene>
<proteinExistence type="predicted"/>
<evidence type="ECO:0000313" key="2">
    <source>
        <dbReference type="Proteomes" id="UP000009168"/>
    </source>
</evidence>
<protein>
    <submittedName>
        <fullName evidence="1">Uncharacterized protein</fullName>
    </submittedName>
</protein>
<organism evidence="1 2">
    <name type="scientific">Tetrahymena thermophila (strain SB210)</name>
    <dbReference type="NCBI Taxonomy" id="312017"/>
    <lineage>
        <taxon>Eukaryota</taxon>
        <taxon>Sar</taxon>
        <taxon>Alveolata</taxon>
        <taxon>Ciliophora</taxon>
        <taxon>Intramacronucleata</taxon>
        <taxon>Oligohymenophorea</taxon>
        <taxon>Hymenostomatida</taxon>
        <taxon>Tetrahymenina</taxon>
        <taxon>Tetrahymenidae</taxon>
        <taxon>Tetrahymena</taxon>
    </lineage>
</organism>
<sequence>MRGFMQFSKNMYQMNKSMNKCSFKSFSSAPVFSITSFQNKMIQTQIKNALAQSIRVSYQFNGERFANMIDFSLLQELEESNDADDENMPKGRNIVLN</sequence>
<evidence type="ECO:0000313" key="1">
    <source>
        <dbReference type="EMBL" id="EAR92969.3"/>
    </source>
</evidence>
<name>I7M0Z0_TETTS</name>
<dbReference type="Proteomes" id="UP000009168">
    <property type="component" value="Unassembled WGS sequence"/>
</dbReference>